<accession>A0AAW5BP08</accession>
<proteinExistence type="predicted"/>
<gene>
    <name evidence="3" type="ORF">L0N01_22595</name>
</gene>
<dbReference type="RefSeq" id="WP_238077301.1">
    <property type="nucleotide sequence ID" value="NZ_JAKNGO010000241.1"/>
</dbReference>
<dbReference type="Pfam" id="PF09423">
    <property type="entry name" value="PhoD"/>
    <property type="match status" value="1"/>
</dbReference>
<feature type="region of interest" description="Disordered" evidence="1">
    <location>
        <begin position="27"/>
        <end position="50"/>
    </location>
</feature>
<protein>
    <submittedName>
        <fullName evidence="3">Alkaline phosphatase D family protein</fullName>
    </submittedName>
</protein>
<evidence type="ECO:0000313" key="4">
    <source>
        <dbReference type="Proteomes" id="UP001200843"/>
    </source>
</evidence>
<sequence>MDEKADLDFVLFLGDYIYETVNDPRFQSTSPEREIKLPNGMDTSAAQDGSRTAASTLADYRALYKAYRSDPV</sequence>
<dbReference type="InterPro" id="IPR038607">
    <property type="entry name" value="PhoD-like_sf"/>
</dbReference>
<feature type="non-terminal residue" evidence="3">
    <location>
        <position position="72"/>
    </location>
</feature>
<dbReference type="EMBL" id="JAKNGO010000241">
    <property type="protein sequence ID" value="MCG4691366.1"/>
    <property type="molecule type" value="Genomic_DNA"/>
</dbReference>
<dbReference type="AlphaFoldDB" id="A0AAW5BP08"/>
<reference evidence="3" key="1">
    <citation type="submission" date="2022-01" db="EMBL/GenBank/DDBJ databases">
        <title>Collection of gut derived symbiotic bacterial strains cultured from healthy donors.</title>
        <authorList>
            <person name="Lin H."/>
            <person name="Kohout C."/>
            <person name="Waligurski E."/>
            <person name="Pamer E.G."/>
        </authorList>
    </citation>
    <scope>NUCLEOTIDE SEQUENCE</scope>
    <source>
        <strain evidence="3">DFI.6.72</strain>
    </source>
</reference>
<name>A0AAW5BP08_PHOVU</name>
<comment type="caution">
    <text evidence="3">The sequence shown here is derived from an EMBL/GenBank/DDBJ whole genome shotgun (WGS) entry which is preliminary data.</text>
</comment>
<dbReference type="Proteomes" id="UP001200843">
    <property type="component" value="Unassembled WGS sequence"/>
</dbReference>
<evidence type="ECO:0000256" key="1">
    <source>
        <dbReference type="SAM" id="MobiDB-lite"/>
    </source>
</evidence>
<feature type="domain" description="PhoD-like phosphatase metallophosphatase" evidence="2">
    <location>
        <begin position="3"/>
        <end position="71"/>
    </location>
</feature>
<dbReference type="Gene3D" id="3.60.21.70">
    <property type="entry name" value="PhoD-like phosphatase"/>
    <property type="match status" value="1"/>
</dbReference>
<feature type="compositionally biased region" description="Polar residues" evidence="1">
    <location>
        <begin position="41"/>
        <end position="50"/>
    </location>
</feature>
<evidence type="ECO:0000259" key="2">
    <source>
        <dbReference type="Pfam" id="PF09423"/>
    </source>
</evidence>
<organism evidence="3 4">
    <name type="scientific">Phocaeicola vulgatus</name>
    <name type="common">Bacteroides vulgatus</name>
    <dbReference type="NCBI Taxonomy" id="821"/>
    <lineage>
        <taxon>Bacteria</taxon>
        <taxon>Pseudomonadati</taxon>
        <taxon>Bacteroidota</taxon>
        <taxon>Bacteroidia</taxon>
        <taxon>Bacteroidales</taxon>
        <taxon>Bacteroidaceae</taxon>
        <taxon>Phocaeicola</taxon>
    </lineage>
</organism>
<evidence type="ECO:0000313" key="3">
    <source>
        <dbReference type="EMBL" id="MCG4691366.1"/>
    </source>
</evidence>
<dbReference type="InterPro" id="IPR018946">
    <property type="entry name" value="PhoD-like_MPP"/>
</dbReference>